<organism evidence="2 3">
    <name type="scientific">Streptosporangium longisporum</name>
    <dbReference type="NCBI Taxonomy" id="46187"/>
    <lineage>
        <taxon>Bacteria</taxon>
        <taxon>Bacillati</taxon>
        <taxon>Actinomycetota</taxon>
        <taxon>Actinomycetes</taxon>
        <taxon>Streptosporangiales</taxon>
        <taxon>Streptosporangiaceae</taxon>
        <taxon>Streptosporangium</taxon>
    </lineage>
</organism>
<dbReference type="EMBL" id="BAAAWD010000012">
    <property type="protein sequence ID" value="GAA3016127.1"/>
    <property type="molecule type" value="Genomic_DNA"/>
</dbReference>
<sequence length="108" mass="10811">MVAVTEPGVPAALSAPGVGGAVPMPATPPGDAQPPVTSTAPVTAASRAMCRDRMISTRVQYREFALTFVTDVLVGHDLFGKVIVPPAPAAPSVPPVPSVLSGAVGEPD</sequence>
<feature type="region of interest" description="Disordered" evidence="1">
    <location>
        <begin position="86"/>
        <end position="108"/>
    </location>
</feature>
<protein>
    <submittedName>
        <fullName evidence="2">Uncharacterized protein</fullName>
    </submittedName>
</protein>
<keyword evidence="3" id="KW-1185">Reference proteome</keyword>
<dbReference type="Proteomes" id="UP001499930">
    <property type="component" value="Unassembled WGS sequence"/>
</dbReference>
<feature type="compositionally biased region" description="Pro residues" evidence="1">
    <location>
        <begin position="86"/>
        <end position="97"/>
    </location>
</feature>
<evidence type="ECO:0000313" key="2">
    <source>
        <dbReference type="EMBL" id="GAA3016127.1"/>
    </source>
</evidence>
<gene>
    <name evidence="2" type="ORF">GCM10017559_44680</name>
</gene>
<feature type="region of interest" description="Disordered" evidence="1">
    <location>
        <begin position="1"/>
        <end position="43"/>
    </location>
</feature>
<proteinExistence type="predicted"/>
<evidence type="ECO:0000256" key="1">
    <source>
        <dbReference type="SAM" id="MobiDB-lite"/>
    </source>
</evidence>
<name>A0ABN3Y5G2_9ACTN</name>
<evidence type="ECO:0000313" key="3">
    <source>
        <dbReference type="Proteomes" id="UP001499930"/>
    </source>
</evidence>
<reference evidence="2 3" key="1">
    <citation type="journal article" date="2019" name="Int. J. Syst. Evol. Microbiol.">
        <title>The Global Catalogue of Microorganisms (GCM) 10K type strain sequencing project: providing services to taxonomists for standard genome sequencing and annotation.</title>
        <authorList>
            <consortium name="The Broad Institute Genomics Platform"/>
            <consortium name="The Broad Institute Genome Sequencing Center for Infectious Disease"/>
            <person name="Wu L."/>
            <person name="Ma J."/>
        </authorList>
    </citation>
    <scope>NUCLEOTIDE SEQUENCE [LARGE SCALE GENOMIC DNA]</scope>
    <source>
        <strain evidence="2 3">JCM 3106</strain>
    </source>
</reference>
<accession>A0ABN3Y5G2</accession>
<comment type="caution">
    <text evidence="2">The sequence shown here is derived from an EMBL/GenBank/DDBJ whole genome shotgun (WGS) entry which is preliminary data.</text>
</comment>